<evidence type="ECO:0000313" key="5">
    <source>
        <dbReference type="Proteomes" id="UP000184693"/>
    </source>
</evidence>
<dbReference type="SUPFAM" id="SSF52172">
    <property type="entry name" value="CheY-like"/>
    <property type="match status" value="1"/>
</dbReference>
<dbReference type="Gene3D" id="3.40.50.2300">
    <property type="match status" value="1"/>
</dbReference>
<dbReference type="InterPro" id="IPR001789">
    <property type="entry name" value="Sig_transdc_resp-reg_receiver"/>
</dbReference>
<dbReference type="Proteomes" id="UP000184693">
    <property type="component" value="Unassembled WGS sequence"/>
</dbReference>
<keyword evidence="1 2" id="KW-0597">Phosphoprotein</keyword>
<evidence type="ECO:0000256" key="1">
    <source>
        <dbReference type="ARBA" id="ARBA00022553"/>
    </source>
</evidence>
<dbReference type="Pfam" id="PF00072">
    <property type="entry name" value="Response_reg"/>
    <property type="match status" value="1"/>
</dbReference>
<feature type="domain" description="Response regulatory" evidence="3">
    <location>
        <begin position="3"/>
        <end position="115"/>
    </location>
</feature>
<dbReference type="InterPro" id="IPR011006">
    <property type="entry name" value="CheY-like_superfamily"/>
</dbReference>
<reference evidence="4 5" key="1">
    <citation type="submission" date="2016-11" db="EMBL/GenBank/DDBJ databases">
        <authorList>
            <person name="Jaros S."/>
            <person name="Januszkiewicz K."/>
            <person name="Wedrychowicz H."/>
        </authorList>
    </citation>
    <scope>NUCLEOTIDE SEQUENCE [LARGE SCALE GENOMIC DNA]</scope>
    <source>
        <strain evidence="4 5">GAS86</strain>
    </source>
</reference>
<feature type="modified residue" description="4-aspartylphosphate" evidence="2">
    <location>
        <position position="52"/>
    </location>
</feature>
<evidence type="ECO:0000259" key="3">
    <source>
        <dbReference type="PROSITE" id="PS50110"/>
    </source>
</evidence>
<dbReference type="CDD" id="cd17574">
    <property type="entry name" value="REC_OmpR"/>
    <property type="match status" value="1"/>
</dbReference>
<gene>
    <name evidence="4" type="ORF">SAMN05444168_1190</name>
</gene>
<evidence type="ECO:0000256" key="2">
    <source>
        <dbReference type="PROSITE-ProRule" id="PRU00169"/>
    </source>
</evidence>
<accession>A0A1N6F2F1</accession>
<dbReference type="AlphaFoldDB" id="A0A1N6F2F1"/>
<dbReference type="GO" id="GO:0000160">
    <property type="term" value="P:phosphorelay signal transduction system"/>
    <property type="evidence" value="ECO:0007669"/>
    <property type="project" value="InterPro"/>
</dbReference>
<dbReference type="EMBL" id="FSRM01000001">
    <property type="protein sequence ID" value="SIN89409.1"/>
    <property type="molecule type" value="Genomic_DNA"/>
</dbReference>
<dbReference type="OrthoDB" id="9800897at2"/>
<organism evidence="4 5">
    <name type="scientific">Paraburkholderia phenazinium</name>
    <dbReference type="NCBI Taxonomy" id="60549"/>
    <lineage>
        <taxon>Bacteria</taxon>
        <taxon>Pseudomonadati</taxon>
        <taxon>Pseudomonadota</taxon>
        <taxon>Betaproteobacteria</taxon>
        <taxon>Burkholderiales</taxon>
        <taxon>Burkholderiaceae</taxon>
        <taxon>Paraburkholderia</taxon>
    </lineage>
</organism>
<dbReference type="PANTHER" id="PTHR44591:SF3">
    <property type="entry name" value="RESPONSE REGULATORY DOMAIN-CONTAINING PROTEIN"/>
    <property type="match status" value="1"/>
</dbReference>
<sequence>MSTILLVDDDVDSLWLLQLALEGHGHHVILAEDGKAALDKASRCLPDLIVTDWNMPGTDGVELCRRLKFYPALAQIPVVMSSGQTPPAEKSALWTVFLPKPVELNTLESTIDTLLAKRLASPHHATTIAAPAPSRWQPAPRKLWN</sequence>
<evidence type="ECO:0000313" key="4">
    <source>
        <dbReference type="EMBL" id="SIN89409.1"/>
    </source>
</evidence>
<proteinExistence type="predicted"/>
<protein>
    <submittedName>
        <fullName evidence="4">Response regulator receiver domain-containing protein</fullName>
    </submittedName>
</protein>
<dbReference type="InterPro" id="IPR050595">
    <property type="entry name" value="Bact_response_regulator"/>
</dbReference>
<dbReference type="PANTHER" id="PTHR44591">
    <property type="entry name" value="STRESS RESPONSE REGULATOR PROTEIN 1"/>
    <property type="match status" value="1"/>
</dbReference>
<dbReference type="SMART" id="SM00448">
    <property type="entry name" value="REC"/>
    <property type="match status" value="1"/>
</dbReference>
<name>A0A1N6F2F1_9BURK</name>
<dbReference type="RefSeq" id="WP_074263428.1">
    <property type="nucleotide sequence ID" value="NZ_FSRM01000001.1"/>
</dbReference>
<dbReference type="PROSITE" id="PS50110">
    <property type="entry name" value="RESPONSE_REGULATORY"/>
    <property type="match status" value="1"/>
</dbReference>